<dbReference type="AlphaFoldDB" id="A0A929PYI4"/>
<organism evidence="1 2">
    <name type="scientific">Mucilaginibacter myungsuensis</name>
    <dbReference type="NCBI Taxonomy" id="649104"/>
    <lineage>
        <taxon>Bacteria</taxon>
        <taxon>Pseudomonadati</taxon>
        <taxon>Bacteroidota</taxon>
        <taxon>Sphingobacteriia</taxon>
        <taxon>Sphingobacteriales</taxon>
        <taxon>Sphingobacteriaceae</taxon>
        <taxon>Mucilaginibacter</taxon>
    </lineage>
</organism>
<protein>
    <recommendedName>
        <fullName evidence="3">Lipoprotein</fullName>
    </recommendedName>
</protein>
<evidence type="ECO:0000313" key="1">
    <source>
        <dbReference type="EMBL" id="MBE9663367.1"/>
    </source>
</evidence>
<name>A0A929PYI4_9SPHI</name>
<reference evidence="1" key="1">
    <citation type="submission" date="2020-10" db="EMBL/GenBank/DDBJ databases">
        <title>Mucilaginibacter mali sp. nov., isolated from rhizosphere soil of apple orchard.</title>
        <authorList>
            <person name="Lee J.-S."/>
            <person name="Kim H.S."/>
            <person name="Kim J.-S."/>
        </authorList>
    </citation>
    <scope>NUCLEOTIDE SEQUENCE</scope>
    <source>
        <strain evidence="1">KCTC 22746</strain>
    </source>
</reference>
<dbReference type="EMBL" id="JADFFL010000006">
    <property type="protein sequence ID" value="MBE9663367.1"/>
    <property type="molecule type" value="Genomic_DNA"/>
</dbReference>
<keyword evidence="2" id="KW-1185">Reference proteome</keyword>
<dbReference type="Proteomes" id="UP000622475">
    <property type="component" value="Unassembled WGS sequence"/>
</dbReference>
<gene>
    <name evidence="1" type="ORF">IRJ16_15880</name>
</gene>
<dbReference type="PROSITE" id="PS51257">
    <property type="entry name" value="PROKAR_LIPOPROTEIN"/>
    <property type="match status" value="1"/>
</dbReference>
<dbReference type="RefSeq" id="WP_194112601.1">
    <property type="nucleotide sequence ID" value="NZ_JADFFL010000006.1"/>
</dbReference>
<evidence type="ECO:0008006" key="3">
    <source>
        <dbReference type="Google" id="ProtNLM"/>
    </source>
</evidence>
<evidence type="ECO:0000313" key="2">
    <source>
        <dbReference type="Proteomes" id="UP000622475"/>
    </source>
</evidence>
<comment type="caution">
    <text evidence="1">The sequence shown here is derived from an EMBL/GenBank/DDBJ whole genome shotgun (WGS) entry which is preliminary data.</text>
</comment>
<proteinExistence type="predicted"/>
<accession>A0A929PYI4</accession>
<sequence length="202" mass="22519">MRPIALLFILTLSSCTVTREKLVGRYSYCPAFEICADLQLHKDSTFVYNSGIGELVLAEGYWTIQKKELLLMSSSEPLVSFEKVSTPGTTLHVIADPDMPLPGAIINFYKNAQVTKVTSDIRGMALAPVSNPDSIVVQNLGYQRALIIPPTDVNCIDVKLKYAMVIAFDKMLWKVRGKKLIPPRSNNGMKLHYLKKQRSGDL</sequence>